<keyword evidence="2" id="KW-1185">Reference proteome</keyword>
<reference evidence="1 2" key="1">
    <citation type="journal article" date="2014" name="Nat. Commun.">
        <title>Multiple recent horizontal transfers of a large genomic region in cheese making fungi.</title>
        <authorList>
            <person name="Cheeseman K."/>
            <person name="Ropars J."/>
            <person name="Renault P."/>
            <person name="Dupont J."/>
            <person name="Gouzy J."/>
            <person name="Branca A."/>
            <person name="Abraham A.L."/>
            <person name="Ceppi M."/>
            <person name="Conseiller E."/>
            <person name="Debuchy R."/>
            <person name="Malagnac F."/>
            <person name="Goarin A."/>
            <person name="Silar P."/>
            <person name="Lacoste S."/>
            <person name="Sallet E."/>
            <person name="Bensimon A."/>
            <person name="Giraud T."/>
            <person name="Brygoo Y."/>
        </authorList>
    </citation>
    <scope>NUCLEOTIDE SEQUENCE [LARGE SCALE GENOMIC DNA]</scope>
    <source>
        <strain evidence="2">FM 013</strain>
    </source>
</reference>
<evidence type="ECO:0000313" key="2">
    <source>
        <dbReference type="Proteomes" id="UP000053732"/>
    </source>
</evidence>
<dbReference type="EMBL" id="HG793313">
    <property type="protein sequence ID" value="CRL31539.1"/>
    <property type="molecule type" value="Genomic_DNA"/>
</dbReference>
<dbReference type="Proteomes" id="UP000053732">
    <property type="component" value="Unassembled WGS sequence"/>
</dbReference>
<evidence type="ECO:0000313" key="1">
    <source>
        <dbReference type="EMBL" id="CRL31539.1"/>
    </source>
</evidence>
<organism evidence="1 2">
    <name type="scientific">Penicillium camemberti (strain FM 013)</name>
    <dbReference type="NCBI Taxonomy" id="1429867"/>
    <lineage>
        <taxon>Eukaryota</taxon>
        <taxon>Fungi</taxon>
        <taxon>Dikarya</taxon>
        <taxon>Ascomycota</taxon>
        <taxon>Pezizomycotina</taxon>
        <taxon>Eurotiomycetes</taxon>
        <taxon>Eurotiomycetidae</taxon>
        <taxon>Eurotiales</taxon>
        <taxon>Aspergillaceae</taxon>
        <taxon>Penicillium</taxon>
    </lineage>
</organism>
<proteinExistence type="predicted"/>
<gene>
    <name evidence="1" type="ORF">PCAMFM013_S4Jg000061</name>
</gene>
<name>A0A0G4PYU8_PENC3</name>
<protein>
    <submittedName>
        <fullName evidence="1">Str. FM013</fullName>
    </submittedName>
</protein>
<accession>A0A0G4PYU8</accession>
<dbReference type="AlphaFoldDB" id="A0A0G4PYU8"/>
<dbReference type="STRING" id="1429867.A0A0G4PYU8"/>
<sequence>MNDGKRVLARIPNPNAGPAFYTTASGVATMKLTRDFLQIPVRRIFDRSATSNNAVGSECIIMGEASGTQLAYPDTFDAAFDFFSELRERGLRHMKGEESELLTNRLVGRENRVIPGPTERHIASIRWGPLPRFTLSYR</sequence>